<dbReference type="VEuPathDB" id="FungiDB:jhhlp_003739"/>
<protein>
    <recommendedName>
        <fullName evidence="3">Pentatricopeptide repeat-containing protein-mitochondrial domain-containing protein</fullName>
    </recommendedName>
</protein>
<evidence type="ECO:0000313" key="5">
    <source>
        <dbReference type="Proteomes" id="UP000233524"/>
    </source>
</evidence>
<evidence type="ECO:0000313" key="4">
    <source>
        <dbReference type="EMBL" id="PKS09125.1"/>
    </source>
</evidence>
<feature type="compositionally biased region" description="Low complexity" evidence="2">
    <location>
        <begin position="41"/>
        <end position="50"/>
    </location>
</feature>
<accession>A0A2N3N9L8</accession>
<evidence type="ECO:0000259" key="3">
    <source>
        <dbReference type="Pfam" id="PF23276"/>
    </source>
</evidence>
<organism evidence="4 5">
    <name type="scientific">Lomentospora prolificans</name>
    <dbReference type="NCBI Taxonomy" id="41688"/>
    <lineage>
        <taxon>Eukaryota</taxon>
        <taxon>Fungi</taxon>
        <taxon>Dikarya</taxon>
        <taxon>Ascomycota</taxon>
        <taxon>Pezizomycotina</taxon>
        <taxon>Sordariomycetes</taxon>
        <taxon>Hypocreomycetidae</taxon>
        <taxon>Microascales</taxon>
        <taxon>Microascaceae</taxon>
        <taxon>Lomentospora</taxon>
    </lineage>
</organism>
<dbReference type="AlphaFoldDB" id="A0A2N3N9L8"/>
<reference evidence="4 5" key="1">
    <citation type="journal article" date="2017" name="G3 (Bethesda)">
        <title>First Draft Genome Sequence of the Pathogenic Fungus Lomentospora prolificans (Formerly Scedosporium prolificans).</title>
        <authorList>
            <person name="Luo R."/>
            <person name="Zimin A."/>
            <person name="Workman R."/>
            <person name="Fan Y."/>
            <person name="Pertea G."/>
            <person name="Grossman N."/>
            <person name="Wear M.P."/>
            <person name="Jia B."/>
            <person name="Miller H."/>
            <person name="Casadevall A."/>
            <person name="Timp W."/>
            <person name="Zhang S.X."/>
            <person name="Salzberg S.L."/>
        </authorList>
    </citation>
    <scope>NUCLEOTIDE SEQUENCE [LARGE SCALE GENOMIC DNA]</scope>
    <source>
        <strain evidence="4 5">JHH-5317</strain>
    </source>
</reference>
<dbReference type="InterPro" id="IPR057027">
    <property type="entry name" value="TPR_mt"/>
</dbReference>
<dbReference type="Pfam" id="PF23276">
    <property type="entry name" value="TPR_24"/>
    <property type="match status" value="1"/>
</dbReference>
<feature type="region of interest" description="Disordered" evidence="2">
    <location>
        <begin position="35"/>
        <end position="89"/>
    </location>
</feature>
<dbReference type="PANTHER" id="PTHR47938">
    <property type="entry name" value="RESPIRATORY COMPLEX I CHAPERONE (CIA84), PUTATIVE (AFU_ORTHOLOGUE AFUA_2G06020)-RELATED"/>
    <property type="match status" value="1"/>
</dbReference>
<dbReference type="EMBL" id="NLAX01000010">
    <property type="protein sequence ID" value="PKS09125.1"/>
    <property type="molecule type" value="Genomic_DNA"/>
</dbReference>
<keyword evidence="5" id="KW-1185">Reference proteome</keyword>
<dbReference type="InParanoid" id="A0A2N3N9L8"/>
<dbReference type="InterPro" id="IPR011990">
    <property type="entry name" value="TPR-like_helical_dom_sf"/>
</dbReference>
<dbReference type="PANTHER" id="PTHR47938:SF35">
    <property type="entry name" value="PENTATRICOPEPTIDE REPEAT-CONTAINING PROTEIN 4, MITOCHONDRIAL-RELATED"/>
    <property type="match status" value="1"/>
</dbReference>
<comment type="caution">
    <text evidence="4">The sequence shown here is derived from an EMBL/GenBank/DDBJ whole genome shotgun (WGS) entry which is preliminary data.</text>
</comment>
<sequence length="565" mass="62865">MRGSRIVFRRQWRPANLQLSNTHVASLTGTAVFRRQNWSDSGPPRTRLSSRPPPANPSGWGSSQIRPRQKLETPVETDPSATENAVDKQETLGWSREAFRAFLDDKGSSVVLARFQELAARQLDTKGRAGTLVEALKEMRALGIRPNPAFYGLALAALAVHPDYLLRATILDAMRKDWVEFTPDHRIHVVLGMLRDGQYEMAFDELEELVAEEVPVSYWFYEVFVYAFGKLGFLEEAMRALEYREQQADAPAISPNLLYYLLDACSAAYHHHGTTHFWKVAVKENGIVPSDGTLLNVINTAARHTDPELALEALRVTTDRRVQLSFQHFEPIIEAYAGVGDLAGAFRILCVMDRAGIRPGRDATRCLFDALRNTPDQVDACVDILKSLGKSYRVPIAAFNVLVEVLCSSGDIASAEALYNDLPSITTDPPTVTTFHPFLTSAEPSIEICMTAIESFPNLTLPPPDLSKLTLHLARTSLDAALAYLRRIDAVYKPPRSHPARANTKPDAWILYADAVRAVAVEMFRHRDPRTWEFFSEMGRRNPALAAELRELGRGVGEAVAGETA</sequence>
<gene>
    <name evidence="4" type="ORF">jhhlp_003739</name>
</gene>
<feature type="domain" description="Pentatricopeptide repeat-containing protein-mitochondrial" evidence="3">
    <location>
        <begin position="291"/>
        <end position="421"/>
    </location>
</feature>
<proteinExistence type="predicted"/>
<keyword evidence="1" id="KW-0677">Repeat</keyword>
<dbReference type="STRING" id="41688.A0A2N3N9L8"/>
<dbReference type="Proteomes" id="UP000233524">
    <property type="component" value="Unassembled WGS sequence"/>
</dbReference>
<evidence type="ECO:0000256" key="1">
    <source>
        <dbReference type="ARBA" id="ARBA00022737"/>
    </source>
</evidence>
<dbReference type="OrthoDB" id="747253at2759"/>
<name>A0A2N3N9L8_9PEZI</name>
<dbReference type="Gene3D" id="1.25.40.10">
    <property type="entry name" value="Tetratricopeptide repeat domain"/>
    <property type="match status" value="1"/>
</dbReference>
<evidence type="ECO:0000256" key="2">
    <source>
        <dbReference type="SAM" id="MobiDB-lite"/>
    </source>
</evidence>
<dbReference type="GO" id="GO:0003729">
    <property type="term" value="F:mRNA binding"/>
    <property type="evidence" value="ECO:0007669"/>
    <property type="project" value="TreeGrafter"/>
</dbReference>